<dbReference type="Gene3D" id="3.30.420.40">
    <property type="match status" value="2"/>
</dbReference>
<evidence type="ECO:0000313" key="2">
    <source>
        <dbReference type="EMBL" id="RQW72373.1"/>
    </source>
</evidence>
<dbReference type="InterPro" id="IPR043129">
    <property type="entry name" value="ATPase_NBD"/>
</dbReference>
<dbReference type="GO" id="GO:0016301">
    <property type="term" value="F:kinase activity"/>
    <property type="evidence" value="ECO:0007669"/>
    <property type="project" value="UniProtKB-KW"/>
</dbReference>
<sequence length="313" mass="34086">MTERIILAIDGGATKTSLLLRTVSGNVIFEKTSSGSNYQTIGAEKVVSVLTNLLLKAYQATNYSKIDCAVFAMAGIDTERDLTTVKQIIETACSNVPFTINNLIVENDVLATLIGLTKGSPGALLISGTGSIAFATDGRETFTRTGGWGHRASDEGSGYFIGREILQTIFRTADGRNTKPTILTELVLKKLEIKSVEQLNSWLYQEQYTNAQTASISSVLPEAIVLEDELAINIAQNAAKELSLLALTTVRKLEIGNTPFTMYLNGGVLKHNPFILAEFEQYTVNVLPNISFTLCNENPITYITDRALYALKT</sequence>
<dbReference type="OrthoDB" id="9772633at2"/>
<dbReference type="RefSeq" id="WP_124766713.1">
    <property type="nucleotide sequence ID" value="NZ_JAFBDY010000026.1"/>
</dbReference>
<dbReference type="SUPFAM" id="SSF53067">
    <property type="entry name" value="Actin-like ATPase domain"/>
    <property type="match status" value="2"/>
</dbReference>
<keyword evidence="2" id="KW-0418">Kinase</keyword>
<comment type="caution">
    <text evidence="2">The sequence shown here is derived from an EMBL/GenBank/DDBJ whole genome shotgun (WGS) entry which is preliminary data.</text>
</comment>
<keyword evidence="2" id="KW-0808">Transferase</keyword>
<dbReference type="InterPro" id="IPR052519">
    <property type="entry name" value="Euk-type_GlcNAc_Kinase"/>
</dbReference>
<dbReference type="AlphaFoldDB" id="A0A3N9U6Z2"/>
<dbReference type="EMBL" id="RRCT01000026">
    <property type="protein sequence ID" value="RQW72373.1"/>
    <property type="molecule type" value="Genomic_DNA"/>
</dbReference>
<accession>A0A3N9U6Z2</accession>
<evidence type="ECO:0000259" key="1">
    <source>
        <dbReference type="Pfam" id="PF01869"/>
    </source>
</evidence>
<organism evidence="2 3">
    <name type="scientific">Lysinibacillus composti</name>
    <dbReference type="NCBI Taxonomy" id="720633"/>
    <lineage>
        <taxon>Bacteria</taxon>
        <taxon>Bacillati</taxon>
        <taxon>Bacillota</taxon>
        <taxon>Bacilli</taxon>
        <taxon>Bacillales</taxon>
        <taxon>Bacillaceae</taxon>
        <taxon>Lysinibacillus</taxon>
    </lineage>
</organism>
<name>A0A3N9U6Z2_9BACI</name>
<proteinExistence type="predicted"/>
<dbReference type="PANTHER" id="PTHR43190">
    <property type="entry name" value="N-ACETYL-D-GLUCOSAMINE KINASE"/>
    <property type="match status" value="1"/>
</dbReference>
<dbReference type="CDD" id="cd24007">
    <property type="entry name" value="ASKHA_NBD_eukNAGK-like"/>
    <property type="match status" value="1"/>
</dbReference>
<gene>
    <name evidence="2" type="ORF">EBB45_17865</name>
</gene>
<dbReference type="PANTHER" id="PTHR43190:SF3">
    <property type="entry name" value="N-ACETYL-D-GLUCOSAMINE KINASE"/>
    <property type="match status" value="1"/>
</dbReference>
<protein>
    <submittedName>
        <fullName evidence="2">N-acetylglucosamine kinase</fullName>
    </submittedName>
</protein>
<dbReference type="Pfam" id="PF01869">
    <property type="entry name" value="BcrAD_BadFG"/>
    <property type="match status" value="1"/>
</dbReference>
<feature type="domain" description="ATPase BadF/BadG/BcrA/BcrD type" evidence="1">
    <location>
        <begin position="9"/>
        <end position="285"/>
    </location>
</feature>
<dbReference type="InterPro" id="IPR002731">
    <property type="entry name" value="ATPase_BadF"/>
</dbReference>
<keyword evidence="3" id="KW-1185">Reference proteome</keyword>
<evidence type="ECO:0000313" key="3">
    <source>
        <dbReference type="Proteomes" id="UP000274033"/>
    </source>
</evidence>
<dbReference type="Proteomes" id="UP000274033">
    <property type="component" value="Unassembled WGS sequence"/>
</dbReference>
<reference evidence="2 3" key="1">
    <citation type="journal article" date="2013" name="J. Microbiol.">
        <title>Lysinibacillus chungkukjangi sp. nov., isolated from Chungkukjang, Korean fermented soybean food.</title>
        <authorList>
            <person name="Kim S.J."/>
            <person name="Jang Y.H."/>
            <person name="Hamada M."/>
            <person name="Ahn J.H."/>
            <person name="Weon H.Y."/>
            <person name="Suzuki K."/>
            <person name="Whang K.S."/>
            <person name="Kwon S.W."/>
        </authorList>
    </citation>
    <scope>NUCLEOTIDE SEQUENCE [LARGE SCALE GENOMIC DNA]</scope>
    <source>
        <strain evidence="2 3">MCCC 1A12701</strain>
    </source>
</reference>